<protein>
    <recommendedName>
        <fullName evidence="3">TolB-like 6-blade propeller-like</fullName>
    </recommendedName>
</protein>
<evidence type="ECO:0008006" key="3">
    <source>
        <dbReference type="Google" id="ProtNLM"/>
    </source>
</evidence>
<comment type="caution">
    <text evidence="1">The sequence shown here is derived from an EMBL/GenBank/DDBJ whole genome shotgun (WGS) entry which is preliminary data.</text>
</comment>
<evidence type="ECO:0000313" key="1">
    <source>
        <dbReference type="EMBL" id="MBE6265459.1"/>
    </source>
</evidence>
<gene>
    <name evidence="1" type="ORF">E7102_03155</name>
</gene>
<dbReference type="Proteomes" id="UP000763088">
    <property type="component" value="Unassembled WGS sequence"/>
</dbReference>
<evidence type="ECO:0000313" key="2">
    <source>
        <dbReference type="Proteomes" id="UP000763088"/>
    </source>
</evidence>
<organism evidence="1 2">
    <name type="scientific">Xylanibacter ruminicola</name>
    <name type="common">Prevotella ruminicola</name>
    <dbReference type="NCBI Taxonomy" id="839"/>
    <lineage>
        <taxon>Bacteria</taxon>
        <taxon>Pseudomonadati</taxon>
        <taxon>Bacteroidota</taxon>
        <taxon>Bacteroidia</taxon>
        <taxon>Bacteroidales</taxon>
        <taxon>Prevotellaceae</taxon>
        <taxon>Xylanibacter</taxon>
    </lineage>
</organism>
<reference evidence="1" key="1">
    <citation type="submission" date="2019-04" db="EMBL/GenBank/DDBJ databases">
        <title>Evolution of Biomass-Degrading Anaerobic Consortia Revealed by Metagenomics.</title>
        <authorList>
            <person name="Peng X."/>
        </authorList>
    </citation>
    <scope>NUCLEOTIDE SEQUENCE</scope>
    <source>
        <strain evidence="1">SIG141</strain>
    </source>
</reference>
<proteinExistence type="predicted"/>
<dbReference type="InterPro" id="IPR011044">
    <property type="entry name" value="Quino_amine_DH_bsu"/>
</dbReference>
<sequence length="338" mass="40062">MKKYFCYFAFVTLLMCSCDSFNKEIREFEKFPNNLTLIADSVSTQSLYDNVYLTSYDKYFIVSSFQADTMLHFYSTPDLKYLFGGAIKGHSSEEFESYPTFCESGGKCLYVRGHNPNIIRKYNIFNNQLQYDKEYKILLKSIPNDMHLLFDSLLYYMDFSDHTIRVYNIKDGKESFSIPIRKNLKKAETNMDPDIGCFAANNVTAMYAYQYRKEIEVYDTKKLSCRFRIKWDYKDQYSLLQADKVNDVMLHYTDNVATDNFFYMLYRGYNPKDKALLSHIEVYDNYGNPIINYDLDKKVFSLSVDEKNGYFYGFGENSDYIYRFKYTIPAIRINKLQQ</sequence>
<dbReference type="PROSITE" id="PS51257">
    <property type="entry name" value="PROKAR_LIPOPROTEIN"/>
    <property type="match status" value="1"/>
</dbReference>
<accession>A0A928GGN2</accession>
<name>A0A928GGN2_XYLRU</name>
<dbReference type="EMBL" id="SUYD01000003">
    <property type="protein sequence ID" value="MBE6265459.1"/>
    <property type="molecule type" value="Genomic_DNA"/>
</dbReference>
<dbReference type="AlphaFoldDB" id="A0A928GGN2"/>
<dbReference type="SUPFAM" id="SSF50969">
    <property type="entry name" value="YVTN repeat-like/Quinoprotein amine dehydrogenase"/>
    <property type="match status" value="1"/>
</dbReference>